<name>A0A0H1B5A4_9EURO</name>
<reference evidence="2" key="1">
    <citation type="journal article" date="2015" name="PLoS Genet.">
        <title>The dynamic genome and transcriptome of the human fungal pathogen Blastomyces and close relative Emmonsia.</title>
        <authorList>
            <person name="Munoz J.F."/>
            <person name="Gauthier G.M."/>
            <person name="Desjardins C.A."/>
            <person name="Gallo J.E."/>
            <person name="Holder J."/>
            <person name="Sullivan T.D."/>
            <person name="Marty A.J."/>
            <person name="Carmen J.C."/>
            <person name="Chen Z."/>
            <person name="Ding L."/>
            <person name="Gujja S."/>
            <person name="Magrini V."/>
            <person name="Misas E."/>
            <person name="Mitreva M."/>
            <person name="Priest M."/>
            <person name="Saif S."/>
            <person name="Whiston E.A."/>
            <person name="Young S."/>
            <person name="Zeng Q."/>
            <person name="Goldman W.E."/>
            <person name="Mardis E.R."/>
            <person name="Taylor J.W."/>
            <person name="McEwen J.G."/>
            <person name="Clay O.K."/>
            <person name="Klein B.S."/>
            <person name="Cuomo C.A."/>
        </authorList>
    </citation>
    <scope>NUCLEOTIDE SEQUENCE [LARGE SCALE GENOMIC DNA]</scope>
    <source>
        <strain evidence="2">UAMH 139</strain>
    </source>
</reference>
<proteinExistence type="predicted"/>
<dbReference type="EMBL" id="LDEV01003012">
    <property type="protein sequence ID" value="KLJ06570.1"/>
    <property type="molecule type" value="Genomic_DNA"/>
</dbReference>
<dbReference type="InterPro" id="IPR043519">
    <property type="entry name" value="NT_sf"/>
</dbReference>
<dbReference type="SUPFAM" id="SSF81301">
    <property type="entry name" value="Nucleotidyltransferase"/>
    <property type="match status" value="1"/>
</dbReference>
<keyword evidence="2" id="KW-1185">Reference proteome</keyword>
<evidence type="ECO:0000313" key="1">
    <source>
        <dbReference type="EMBL" id="KLJ06570.1"/>
    </source>
</evidence>
<dbReference type="OrthoDB" id="4175694at2759"/>
<accession>A0A0H1B5A4</accession>
<organism evidence="1 2">
    <name type="scientific">Blastomyces silverae</name>
    <dbReference type="NCBI Taxonomy" id="2060906"/>
    <lineage>
        <taxon>Eukaryota</taxon>
        <taxon>Fungi</taxon>
        <taxon>Dikarya</taxon>
        <taxon>Ascomycota</taxon>
        <taxon>Pezizomycotina</taxon>
        <taxon>Eurotiomycetes</taxon>
        <taxon>Eurotiomycetidae</taxon>
        <taxon>Onygenales</taxon>
        <taxon>Ajellomycetaceae</taxon>
        <taxon>Blastomyces</taxon>
    </lineage>
</organism>
<gene>
    <name evidence="1" type="ORF">EMPG_10034</name>
</gene>
<dbReference type="Proteomes" id="UP000053573">
    <property type="component" value="Unassembled WGS sequence"/>
</dbReference>
<evidence type="ECO:0000313" key="2">
    <source>
        <dbReference type="Proteomes" id="UP000053573"/>
    </source>
</evidence>
<dbReference type="AlphaFoldDB" id="A0A0H1B5A4"/>
<sequence length="422" mass="46979">MDPARYKAVGDSHVASLFPQLYAAELLENSGYGLCIVGDLACRVYGQENIIFTDVNFAICDDQLTSAATCLLSHDFKNVPFEHECAAGIRVKHTKLGDNIGIILSPASVWHLDLTSVHYPASITMLPNTSCPFPRFPVYLNAVIDTLVSTLLSSDAPPNPATKNIKWTYSAMVELCPTDLEERLPPENQFFIKYYPKMWAHSDRRAICRLRQDIQSGAMDVATATDRLPQKALKFAELRSKLPRPSYWMAPTPLRTPVLISPRAFCETLLKTIRQLALIPDAPHFIVVGGGAMSLVGDGRATADIDVLVEASDRDTLIAHLRLKHYLVMVNNAPAIQLDPSIDPIPLDVLVALPGDIHYSDVNHLTASYNSTTVLPWGARAKDRRRLRPKNSNKLSQHISSPWYDGSDRFRQIEILRWSQVA</sequence>
<comment type="caution">
    <text evidence="1">The sequence shown here is derived from an EMBL/GenBank/DDBJ whole genome shotgun (WGS) entry which is preliminary data.</text>
</comment>
<protein>
    <submittedName>
        <fullName evidence="1">Uncharacterized protein</fullName>
    </submittedName>
</protein>